<evidence type="ECO:0000256" key="5">
    <source>
        <dbReference type="HAMAP-Rule" id="MF_01962"/>
    </source>
</evidence>
<dbReference type="EMBL" id="BJLF01000007">
    <property type="protein sequence ID" value="GEA50933.1"/>
    <property type="molecule type" value="Genomic_DNA"/>
</dbReference>
<dbReference type="GO" id="GO:0000034">
    <property type="term" value="F:adenine deaminase activity"/>
    <property type="evidence" value="ECO:0007669"/>
    <property type="project" value="UniProtKB-UniRule"/>
</dbReference>
<evidence type="ECO:0000256" key="3">
    <source>
        <dbReference type="ARBA" id="ARBA00022833"/>
    </source>
</evidence>
<name>A0A4Y3HUT5_9VIBR</name>
<sequence length="336" mass="38004">MRQFIEGLPKVELHLHIEGTLEPELMFELAKRNNIEIPFASPDEVHKAYQFNNLQSFLDIYYQGANVLISEQDFFDLTWAYLQKCHQDNVMHTEIFFDPQTHTARGISFDTVVNGIHSALIKAHEDLGITSHLIMCFLRHLDEESAIETLQYALTHKDKIIAVGLDSSESGHPPEKFQRVFQLALSEGFLTVAHAGEEGPSSNIQDAMTLLGVSRIDHGVRCVDDPKLIETLQVLQMPLTVCPLSNVKLKVFDSMEEHNIVELLHQGLCVTINSDDPAYFGGYMTDNFHQIALTHPVESKELAQFTRNAIKASFASESRKQDLLRHLEGYLVQGIH</sequence>
<keyword evidence="3 5" id="KW-0862">Zinc</keyword>
<dbReference type="EC" id="3.5.4.2" evidence="5"/>
<dbReference type="SUPFAM" id="SSF51556">
    <property type="entry name" value="Metallo-dependent hydrolases"/>
    <property type="match status" value="1"/>
</dbReference>
<dbReference type="GO" id="GO:0009117">
    <property type="term" value="P:nucleotide metabolic process"/>
    <property type="evidence" value="ECO:0007669"/>
    <property type="project" value="UniProtKB-KW"/>
</dbReference>
<feature type="domain" description="Adenosine deaminase" evidence="6">
    <location>
        <begin position="9"/>
        <end position="327"/>
    </location>
</feature>
<feature type="site" description="Important for catalytic activity" evidence="5">
    <location>
        <position position="218"/>
    </location>
</feature>
<feature type="binding site" evidence="5">
    <location>
        <position position="194"/>
    </location>
    <ligand>
        <name>Zn(2+)</name>
        <dbReference type="ChEBI" id="CHEBI:29105"/>
        <note>catalytic</note>
    </ligand>
</feature>
<evidence type="ECO:0000313" key="8">
    <source>
        <dbReference type="Proteomes" id="UP000318717"/>
    </source>
</evidence>
<protein>
    <recommendedName>
        <fullName evidence="5">Adenine deaminase</fullName>
        <shortName evidence="5">ADE</shortName>
        <ecNumber evidence="5">3.5.4.2</ecNumber>
    </recommendedName>
    <alternativeName>
        <fullName evidence="5">Adenine aminohydrolase</fullName>
        <shortName evidence="5">AAH</shortName>
    </alternativeName>
</protein>
<dbReference type="PANTHER" id="PTHR43114">
    <property type="entry name" value="ADENINE DEAMINASE"/>
    <property type="match status" value="1"/>
</dbReference>
<accession>A0A4Y3HUT5</accession>
<keyword evidence="1 5" id="KW-0479">Metal-binding</keyword>
<dbReference type="NCBIfam" id="TIGR01430">
    <property type="entry name" value="aden_deam"/>
    <property type="match status" value="1"/>
</dbReference>
<dbReference type="InterPro" id="IPR028892">
    <property type="entry name" value="ADE"/>
</dbReference>
<feature type="binding site" evidence="5">
    <location>
        <position position="276"/>
    </location>
    <ligand>
        <name>substrate</name>
    </ligand>
</feature>
<keyword evidence="8" id="KW-1185">Reference proteome</keyword>
<dbReference type="InterPro" id="IPR006330">
    <property type="entry name" value="Ado/ade_deaminase"/>
</dbReference>
<dbReference type="CDD" id="cd01320">
    <property type="entry name" value="ADA"/>
    <property type="match status" value="1"/>
</dbReference>
<evidence type="ECO:0000256" key="4">
    <source>
        <dbReference type="ARBA" id="ARBA00023080"/>
    </source>
</evidence>
<comment type="function">
    <text evidence="5">Catalyzes the hydrolytic deamination of adenine to hypoxanthine. Plays an important role in the purine salvage pathway and in nitrogen catabolism.</text>
</comment>
<organism evidence="7 8">
    <name type="scientific">Vibrio inusitatus NBRC 102082</name>
    <dbReference type="NCBI Taxonomy" id="1219070"/>
    <lineage>
        <taxon>Bacteria</taxon>
        <taxon>Pseudomonadati</taxon>
        <taxon>Pseudomonadota</taxon>
        <taxon>Gammaproteobacteria</taxon>
        <taxon>Vibrionales</taxon>
        <taxon>Vibrionaceae</taxon>
        <taxon>Vibrio</taxon>
    </lineage>
</organism>
<feature type="active site" description="Proton donor" evidence="5">
    <location>
        <position position="197"/>
    </location>
</feature>
<dbReference type="PANTHER" id="PTHR43114:SF6">
    <property type="entry name" value="ADENINE DEAMINASE"/>
    <property type="match status" value="1"/>
</dbReference>
<keyword evidence="4 5" id="KW-0546">Nucleotide metabolism</keyword>
<dbReference type="RefSeq" id="WP_141345277.1">
    <property type="nucleotide sequence ID" value="NZ_BJLF01000007.1"/>
</dbReference>
<reference evidence="7 8" key="1">
    <citation type="submission" date="2019-06" db="EMBL/GenBank/DDBJ databases">
        <title>Whole genome shotgun sequence of Vibrio inusitatus NBRC 102082.</title>
        <authorList>
            <person name="Hosoyama A."/>
            <person name="Uohara A."/>
            <person name="Ohji S."/>
            <person name="Ichikawa N."/>
        </authorList>
    </citation>
    <scope>NUCLEOTIDE SEQUENCE [LARGE SCALE GENOMIC DNA]</scope>
    <source>
        <strain evidence="7 8">NBRC 102082</strain>
    </source>
</reference>
<evidence type="ECO:0000256" key="2">
    <source>
        <dbReference type="ARBA" id="ARBA00022801"/>
    </source>
</evidence>
<dbReference type="InterPro" id="IPR001365">
    <property type="entry name" value="A_deaminase_dom"/>
</dbReference>
<comment type="similarity">
    <text evidence="5">Belongs to the metallo-dependent hydrolases superfamily. Adenosine and AMP deaminases family. Adenine deaminase type 2 subfamily.</text>
</comment>
<feature type="binding site" evidence="5">
    <location>
        <position position="16"/>
    </location>
    <ligand>
        <name>Zn(2+)</name>
        <dbReference type="ChEBI" id="CHEBI:29105"/>
        <note>catalytic</note>
    </ligand>
</feature>
<dbReference type="AlphaFoldDB" id="A0A4Y3HUT5"/>
<dbReference type="Pfam" id="PF00962">
    <property type="entry name" value="A_deaminase"/>
    <property type="match status" value="1"/>
</dbReference>
<evidence type="ECO:0000259" key="6">
    <source>
        <dbReference type="Pfam" id="PF00962"/>
    </source>
</evidence>
<evidence type="ECO:0000313" key="7">
    <source>
        <dbReference type="EMBL" id="GEA50933.1"/>
    </source>
</evidence>
<dbReference type="Proteomes" id="UP000318717">
    <property type="component" value="Unassembled WGS sequence"/>
</dbReference>
<comment type="cofactor">
    <cofactor evidence="5">
        <name>Zn(2+)</name>
        <dbReference type="ChEBI" id="CHEBI:29105"/>
    </cofactor>
    <text evidence="5">Binds 1 zinc ion per subunit.</text>
</comment>
<dbReference type="InterPro" id="IPR032466">
    <property type="entry name" value="Metal_Hydrolase"/>
</dbReference>
<dbReference type="GO" id="GO:0008270">
    <property type="term" value="F:zinc ion binding"/>
    <property type="evidence" value="ECO:0007669"/>
    <property type="project" value="UniProtKB-UniRule"/>
</dbReference>
<keyword evidence="2 5" id="KW-0378">Hydrolase</keyword>
<dbReference type="NCBIfam" id="NF006850">
    <property type="entry name" value="PRK09358.1-6"/>
    <property type="match status" value="1"/>
</dbReference>
<dbReference type="HAMAP" id="MF_01962">
    <property type="entry name" value="Adenine_deaminase"/>
    <property type="match status" value="1"/>
</dbReference>
<dbReference type="FunFam" id="3.20.20.140:FF:000039">
    <property type="entry name" value="Adenine deaminase"/>
    <property type="match status" value="1"/>
</dbReference>
<comment type="caution">
    <text evidence="7">The sequence shown here is derived from an EMBL/GenBank/DDBJ whole genome shotgun (WGS) entry which is preliminary data.</text>
</comment>
<feature type="binding site" evidence="5">
    <location>
        <position position="14"/>
    </location>
    <ligand>
        <name>Zn(2+)</name>
        <dbReference type="ChEBI" id="CHEBI:29105"/>
        <note>catalytic</note>
    </ligand>
</feature>
<feature type="binding site" evidence="5">
    <location>
        <position position="275"/>
    </location>
    <ligand>
        <name>Zn(2+)</name>
        <dbReference type="ChEBI" id="CHEBI:29105"/>
        <note>catalytic</note>
    </ligand>
</feature>
<dbReference type="OrthoDB" id="105475at2"/>
<dbReference type="GO" id="GO:0005829">
    <property type="term" value="C:cytosol"/>
    <property type="evidence" value="ECO:0007669"/>
    <property type="project" value="TreeGrafter"/>
</dbReference>
<dbReference type="GO" id="GO:0006146">
    <property type="term" value="P:adenine catabolic process"/>
    <property type="evidence" value="ECO:0007669"/>
    <property type="project" value="UniProtKB-UniRule"/>
</dbReference>
<comment type="catalytic activity">
    <reaction evidence="5">
        <text>adenine + H2O + H(+) = hypoxanthine + NH4(+)</text>
        <dbReference type="Rhea" id="RHEA:23688"/>
        <dbReference type="ChEBI" id="CHEBI:15377"/>
        <dbReference type="ChEBI" id="CHEBI:15378"/>
        <dbReference type="ChEBI" id="CHEBI:16708"/>
        <dbReference type="ChEBI" id="CHEBI:17368"/>
        <dbReference type="ChEBI" id="CHEBI:28938"/>
        <dbReference type="EC" id="3.5.4.2"/>
    </reaction>
</comment>
<gene>
    <name evidence="7" type="ORF">VIN01S_17370</name>
</gene>
<evidence type="ECO:0000256" key="1">
    <source>
        <dbReference type="ARBA" id="ARBA00022723"/>
    </source>
</evidence>
<dbReference type="Gene3D" id="3.20.20.140">
    <property type="entry name" value="Metal-dependent hydrolases"/>
    <property type="match status" value="1"/>
</dbReference>
<proteinExistence type="inferred from homology"/>
<dbReference type="GO" id="GO:0043103">
    <property type="term" value="P:hypoxanthine salvage"/>
    <property type="evidence" value="ECO:0007669"/>
    <property type="project" value="UniProtKB-UniRule"/>
</dbReference>